<feature type="domain" description="Tify" evidence="6">
    <location>
        <begin position="119"/>
        <end position="154"/>
    </location>
</feature>
<dbReference type="GO" id="GO:2000022">
    <property type="term" value="P:regulation of jasmonic acid mediated signaling pathway"/>
    <property type="evidence" value="ECO:0007669"/>
    <property type="project" value="UniProtKB-UniRule"/>
</dbReference>
<keyword evidence="2 4" id="KW-1184">Jasmonic acid signaling pathway</keyword>
<feature type="compositionally biased region" description="Polar residues" evidence="5">
    <location>
        <begin position="157"/>
        <end position="167"/>
    </location>
</feature>
<dbReference type="PANTHER" id="PTHR33077">
    <property type="entry name" value="PROTEIN TIFY 4A-RELATED-RELATED"/>
    <property type="match status" value="1"/>
</dbReference>
<accession>A0AAD5ZR62</accession>
<feature type="compositionally biased region" description="Basic residues" evidence="5">
    <location>
        <begin position="14"/>
        <end position="25"/>
    </location>
</feature>
<dbReference type="Pfam" id="PF09425">
    <property type="entry name" value="Jas_motif"/>
    <property type="match status" value="1"/>
</dbReference>
<dbReference type="InterPro" id="IPR040390">
    <property type="entry name" value="TIFY/JAZ"/>
</dbReference>
<proteinExistence type="inferred from homology"/>
<feature type="region of interest" description="Disordered" evidence="5">
    <location>
        <begin position="157"/>
        <end position="176"/>
    </location>
</feature>
<dbReference type="GO" id="GO:0009611">
    <property type="term" value="P:response to wounding"/>
    <property type="evidence" value="ECO:0007669"/>
    <property type="project" value="UniProtKB-UniRule"/>
</dbReference>
<dbReference type="GO" id="GO:0031347">
    <property type="term" value="P:regulation of defense response"/>
    <property type="evidence" value="ECO:0007669"/>
    <property type="project" value="UniProtKB-UniRule"/>
</dbReference>
<dbReference type="InterPro" id="IPR010399">
    <property type="entry name" value="Tify_dom"/>
</dbReference>
<evidence type="ECO:0000256" key="2">
    <source>
        <dbReference type="ARBA" id="ARBA00022819"/>
    </source>
</evidence>
<keyword evidence="3" id="KW-0832">Ubl conjugation</keyword>
<sequence length="262" mass="29145">MGSVALVLQTKQTNKQRKRERKHKQNNLQAMAARPGEKTSFALACGLLSQYMKEKGNSFNLNLGMNEAYQRPTTLRLLPGAEVETETETEMGSNGNEMELFPQSAGLKEINPSEKKLPKEEEKSQLTIFYGGKVLVFENYPAEKVEDLMNLARKGSSTSFNSTCMPPTSSSSSQISVTDQSTVVSTTIPLPSAQIQAQKPNQAGFSDLPIMRKKSLQRFLEKRKDRLNAKAPYQQVCSEKKELVAPKKEEIEVSWLGLGPKV</sequence>
<organism evidence="7 8">
    <name type="scientific">Rhynchospora tenuis</name>
    <dbReference type="NCBI Taxonomy" id="198213"/>
    <lineage>
        <taxon>Eukaryota</taxon>
        <taxon>Viridiplantae</taxon>
        <taxon>Streptophyta</taxon>
        <taxon>Embryophyta</taxon>
        <taxon>Tracheophyta</taxon>
        <taxon>Spermatophyta</taxon>
        <taxon>Magnoliopsida</taxon>
        <taxon>Liliopsida</taxon>
        <taxon>Poales</taxon>
        <taxon>Cyperaceae</taxon>
        <taxon>Cyperoideae</taxon>
        <taxon>Rhynchosporeae</taxon>
        <taxon>Rhynchospora</taxon>
    </lineage>
</organism>
<dbReference type="SMART" id="SM00979">
    <property type="entry name" value="TIFY"/>
    <property type="match status" value="1"/>
</dbReference>
<evidence type="ECO:0000256" key="1">
    <source>
        <dbReference type="ARBA" id="ARBA00008614"/>
    </source>
</evidence>
<comment type="function">
    <text evidence="4">Repressor of jasmonate responses.</text>
</comment>
<dbReference type="GO" id="GO:0005634">
    <property type="term" value="C:nucleus"/>
    <property type="evidence" value="ECO:0007669"/>
    <property type="project" value="UniProtKB-SubCell"/>
</dbReference>
<keyword evidence="4" id="KW-0539">Nucleus</keyword>
<evidence type="ECO:0000256" key="5">
    <source>
        <dbReference type="SAM" id="MobiDB-lite"/>
    </source>
</evidence>
<evidence type="ECO:0000313" key="7">
    <source>
        <dbReference type="EMBL" id="KAJ3702530.1"/>
    </source>
</evidence>
<comment type="subcellular location">
    <subcellularLocation>
        <location evidence="4">Nucleus</location>
    </subcellularLocation>
</comment>
<dbReference type="AlphaFoldDB" id="A0AAD5ZR62"/>
<keyword evidence="8" id="KW-1185">Reference proteome</keyword>
<reference evidence="7 8" key="1">
    <citation type="journal article" date="2022" name="Cell">
        <title>Repeat-based holocentromeres influence genome architecture and karyotype evolution.</title>
        <authorList>
            <person name="Hofstatter P.G."/>
            <person name="Thangavel G."/>
            <person name="Lux T."/>
            <person name="Neumann P."/>
            <person name="Vondrak T."/>
            <person name="Novak P."/>
            <person name="Zhang M."/>
            <person name="Costa L."/>
            <person name="Castellani M."/>
            <person name="Scott A."/>
            <person name="Toegelov H."/>
            <person name="Fuchs J."/>
            <person name="Mata-Sucre Y."/>
            <person name="Dias Y."/>
            <person name="Vanzela A.L.L."/>
            <person name="Huettel B."/>
            <person name="Almeida C.C.S."/>
            <person name="Simkova H."/>
            <person name="Souza G."/>
            <person name="Pedrosa-Harand A."/>
            <person name="Macas J."/>
            <person name="Mayer K.F.X."/>
            <person name="Houben A."/>
            <person name="Marques A."/>
        </authorList>
    </citation>
    <scope>NUCLEOTIDE SEQUENCE [LARGE SCALE GENOMIC DNA]</scope>
    <source>
        <strain evidence="7">RhyTen1mFocal</strain>
    </source>
</reference>
<dbReference type="PANTHER" id="PTHR33077:SF140">
    <property type="entry name" value="PROTEIN TIFY 10B"/>
    <property type="match status" value="1"/>
</dbReference>
<comment type="domain">
    <text evidence="4">The jas domain is required for interaction with COI1.</text>
</comment>
<name>A0AAD5ZR62_9POAL</name>
<evidence type="ECO:0000256" key="4">
    <source>
        <dbReference type="RuleBase" id="RU369065"/>
    </source>
</evidence>
<protein>
    <recommendedName>
        <fullName evidence="4">Protein TIFY</fullName>
    </recommendedName>
    <alternativeName>
        <fullName evidence="4">Jasmonate ZIM domain-containing protein</fullName>
    </alternativeName>
</protein>
<evidence type="ECO:0000256" key="3">
    <source>
        <dbReference type="ARBA" id="ARBA00022843"/>
    </source>
</evidence>
<dbReference type="Proteomes" id="UP001210211">
    <property type="component" value="Unassembled WGS sequence"/>
</dbReference>
<dbReference type="EMBL" id="JAMRDG010000001">
    <property type="protein sequence ID" value="KAJ3702530.1"/>
    <property type="molecule type" value="Genomic_DNA"/>
</dbReference>
<feature type="region of interest" description="Disordered" evidence="5">
    <location>
        <begin position="1"/>
        <end position="27"/>
    </location>
</feature>
<comment type="similarity">
    <text evidence="1 4">Belongs to the TIFY/JAZ family.</text>
</comment>
<dbReference type="InterPro" id="IPR018467">
    <property type="entry name" value="CCT_CS"/>
</dbReference>
<evidence type="ECO:0000313" key="8">
    <source>
        <dbReference type="Proteomes" id="UP001210211"/>
    </source>
</evidence>
<dbReference type="Pfam" id="PF06200">
    <property type="entry name" value="tify"/>
    <property type="match status" value="1"/>
</dbReference>
<comment type="caution">
    <text evidence="7">The sequence shown here is derived from an EMBL/GenBank/DDBJ whole genome shotgun (WGS) entry which is preliminary data.</text>
</comment>
<gene>
    <name evidence="7" type="ORF">LUZ61_006235</name>
</gene>
<dbReference type="PROSITE" id="PS51320">
    <property type="entry name" value="TIFY"/>
    <property type="match status" value="1"/>
</dbReference>
<evidence type="ECO:0000259" key="6">
    <source>
        <dbReference type="PROSITE" id="PS51320"/>
    </source>
</evidence>